<evidence type="ECO:0000313" key="3">
    <source>
        <dbReference type="Proteomes" id="UP000580654"/>
    </source>
</evidence>
<feature type="signal peptide" evidence="1">
    <location>
        <begin position="1"/>
        <end position="23"/>
    </location>
</feature>
<dbReference type="RefSeq" id="WP_184520800.1">
    <property type="nucleotide sequence ID" value="NZ_JACIJD010000020.1"/>
</dbReference>
<comment type="caution">
    <text evidence="2">The sequence shown here is derived from an EMBL/GenBank/DDBJ whole genome shotgun (WGS) entry which is preliminary data.</text>
</comment>
<dbReference type="PANTHER" id="PTHR47197">
    <property type="entry name" value="PROTEIN NIRF"/>
    <property type="match status" value="1"/>
</dbReference>
<evidence type="ECO:0000256" key="1">
    <source>
        <dbReference type="SAM" id="SignalP"/>
    </source>
</evidence>
<sequence length="333" mass="35371">MHRRTLLAAGLAAALPAPGPAGAQPRPETLLVMEKTDHRLAFLDPSDGRRMAELDLPEFPHEFVVDAAGRHAFIGHYGVESSASPGEGGHSVIVVDLAARRILRGIDLSPFNRLHGMAIDAADRLCVLSEEKAVLLSLDHPAEDGAAGYAVPTGGIKTHMLALSRDGERAYVTGLLSNTASLVRPRDAAAAPVVVTTGRMPEGCCLSPEERTLYVGNRRSGTLVAVDTGTMRVRDTRAVGGDPLRVYPVRDGRLLLADLQRESLSILRGDMSEIAHVPLGARPSAASLHPTRPIAYVSLASDEVAVVDLERARVEGRIRTGRGADVTRLLPAG</sequence>
<feature type="chain" id="PRO_5032621486" evidence="1">
    <location>
        <begin position="24"/>
        <end position="333"/>
    </location>
</feature>
<reference evidence="2 3" key="1">
    <citation type="submission" date="2020-08" db="EMBL/GenBank/DDBJ databases">
        <title>Genomic Encyclopedia of Type Strains, Phase IV (KMG-IV): sequencing the most valuable type-strain genomes for metagenomic binning, comparative biology and taxonomic classification.</title>
        <authorList>
            <person name="Goeker M."/>
        </authorList>
    </citation>
    <scope>NUCLEOTIDE SEQUENCE [LARGE SCALE GENOMIC DNA]</scope>
    <source>
        <strain evidence="2 3">DSM 25622</strain>
    </source>
</reference>
<accession>A0A840Y628</accession>
<organism evidence="2 3">
    <name type="scientific">Muricoccus pecuniae</name>
    <dbReference type="NCBI Taxonomy" id="693023"/>
    <lineage>
        <taxon>Bacteria</taxon>
        <taxon>Pseudomonadati</taxon>
        <taxon>Pseudomonadota</taxon>
        <taxon>Alphaproteobacteria</taxon>
        <taxon>Acetobacterales</taxon>
        <taxon>Roseomonadaceae</taxon>
        <taxon>Muricoccus</taxon>
    </lineage>
</organism>
<keyword evidence="1" id="KW-0732">Signal</keyword>
<dbReference type="AlphaFoldDB" id="A0A840Y628"/>
<dbReference type="PANTHER" id="PTHR47197:SF3">
    <property type="entry name" value="DIHYDRO-HEME D1 DEHYDROGENASE"/>
    <property type="match status" value="1"/>
</dbReference>
<protein>
    <submittedName>
        <fullName evidence="2">YVTN family beta-propeller protein</fullName>
    </submittedName>
</protein>
<dbReference type="SUPFAM" id="SSF51004">
    <property type="entry name" value="C-terminal (heme d1) domain of cytochrome cd1-nitrite reductase"/>
    <property type="match status" value="1"/>
</dbReference>
<dbReference type="InterPro" id="IPR011048">
    <property type="entry name" value="Haem_d1_sf"/>
</dbReference>
<dbReference type="InterPro" id="IPR015943">
    <property type="entry name" value="WD40/YVTN_repeat-like_dom_sf"/>
</dbReference>
<dbReference type="Proteomes" id="UP000580654">
    <property type="component" value="Unassembled WGS sequence"/>
</dbReference>
<gene>
    <name evidence="2" type="ORF">FHS87_003667</name>
</gene>
<proteinExistence type="predicted"/>
<evidence type="ECO:0000313" key="2">
    <source>
        <dbReference type="EMBL" id="MBB5695606.1"/>
    </source>
</evidence>
<name>A0A840Y628_9PROT</name>
<dbReference type="Gene3D" id="2.130.10.10">
    <property type="entry name" value="YVTN repeat-like/Quinoprotein amine dehydrogenase"/>
    <property type="match status" value="2"/>
</dbReference>
<keyword evidence="3" id="KW-1185">Reference proteome</keyword>
<dbReference type="EMBL" id="JACIJD010000020">
    <property type="protein sequence ID" value="MBB5695606.1"/>
    <property type="molecule type" value="Genomic_DNA"/>
</dbReference>
<dbReference type="InterPro" id="IPR051200">
    <property type="entry name" value="Host-pathogen_enzymatic-act"/>
</dbReference>